<comment type="catalytic activity">
    <reaction evidence="1">
        <text>[protein]-peptidylproline (omega=180) = [protein]-peptidylproline (omega=0)</text>
        <dbReference type="Rhea" id="RHEA:16237"/>
        <dbReference type="Rhea" id="RHEA-COMP:10747"/>
        <dbReference type="Rhea" id="RHEA-COMP:10748"/>
        <dbReference type="ChEBI" id="CHEBI:83833"/>
        <dbReference type="ChEBI" id="CHEBI:83834"/>
        <dbReference type="EC" id="5.2.1.8"/>
    </reaction>
</comment>
<organism evidence="8 9">
    <name type="scientific">Paenibacillus hemerocallicola</name>
    <dbReference type="NCBI Taxonomy" id="1172614"/>
    <lineage>
        <taxon>Bacteria</taxon>
        <taxon>Bacillati</taxon>
        <taxon>Bacillota</taxon>
        <taxon>Bacilli</taxon>
        <taxon>Bacillales</taxon>
        <taxon>Paenibacillaceae</taxon>
        <taxon>Paenibacillus</taxon>
    </lineage>
</organism>
<dbReference type="PANTHER" id="PTHR47245:SF1">
    <property type="entry name" value="FOLDASE PROTEIN PRSA"/>
    <property type="match status" value="1"/>
</dbReference>
<dbReference type="InterPro" id="IPR027304">
    <property type="entry name" value="Trigger_fact/SurA_dom_sf"/>
</dbReference>
<name>A0A5C4T0K0_9BACL</name>
<evidence type="ECO:0000259" key="7">
    <source>
        <dbReference type="PROSITE" id="PS50198"/>
    </source>
</evidence>
<sequence>MRSVKLLWGAISLLLAAVLVLALLLVRTEGQLAKANEPPATDGTAEPGDGQAQAVAVIGGRAITYEQLQQRLADKYGAELLNVLLDREAIRQEAEELKITVSREDMDVELKRMQEGYESEEQFYKSMKEQLGLSKSELSEDVYYKLLLERLAVRGIQVSEAEVAAYIKEHPEEFKSYVQYHLLKIEVKTKEEAAQVIKDLQNGAVFASLAGKQSIDVSSAKKGGDLGWVEERDPFIPPPLLEAAKSLKQDEISKPIQLKASYAVIQLKEKKEVNKTVDEQKKAFIRKELALQKAVPLKELVKSMREKRHAEILDPELR</sequence>
<dbReference type="PROSITE" id="PS50198">
    <property type="entry name" value="PPIC_PPIASE_2"/>
    <property type="match status" value="1"/>
</dbReference>
<dbReference type="EC" id="5.2.1.8" evidence="2"/>
<protein>
    <recommendedName>
        <fullName evidence="2">peptidylprolyl isomerase</fullName>
        <ecNumber evidence="2">5.2.1.8</ecNumber>
    </recommendedName>
</protein>
<keyword evidence="9" id="KW-1185">Reference proteome</keyword>
<evidence type="ECO:0000256" key="6">
    <source>
        <dbReference type="PROSITE-ProRule" id="PRU00278"/>
    </source>
</evidence>
<dbReference type="EMBL" id="VDCQ01000057">
    <property type="protein sequence ID" value="TNJ62524.1"/>
    <property type="molecule type" value="Genomic_DNA"/>
</dbReference>
<dbReference type="RefSeq" id="WP_139605952.1">
    <property type="nucleotide sequence ID" value="NZ_VDCQ01000057.1"/>
</dbReference>
<reference evidence="8 9" key="1">
    <citation type="submission" date="2019-05" db="EMBL/GenBank/DDBJ databases">
        <title>We sequenced the genome of Paenibacillus hemerocallicola KCTC 33185 for further insight into its adaptation and study the phylogeny of Paenibacillus.</title>
        <authorList>
            <person name="Narsing Rao M.P."/>
        </authorList>
    </citation>
    <scope>NUCLEOTIDE SEQUENCE [LARGE SCALE GENOMIC DNA]</scope>
    <source>
        <strain evidence="8 9">KCTC 33185</strain>
    </source>
</reference>
<evidence type="ECO:0000256" key="5">
    <source>
        <dbReference type="ARBA" id="ARBA00023235"/>
    </source>
</evidence>
<dbReference type="InterPro" id="IPR023058">
    <property type="entry name" value="PPIase_PpiC_CS"/>
</dbReference>
<dbReference type="AlphaFoldDB" id="A0A5C4T0K0"/>
<keyword evidence="4 6" id="KW-0697">Rotamase</keyword>
<accession>A0A5C4T0K0</accession>
<dbReference type="PROSITE" id="PS01096">
    <property type="entry name" value="PPIC_PPIASE_1"/>
    <property type="match status" value="1"/>
</dbReference>
<dbReference type="Gene3D" id="1.10.4030.10">
    <property type="entry name" value="Porin chaperone SurA, peptide-binding domain"/>
    <property type="match status" value="1"/>
</dbReference>
<proteinExistence type="predicted"/>
<dbReference type="Pfam" id="PF00639">
    <property type="entry name" value="Rotamase"/>
    <property type="match status" value="1"/>
</dbReference>
<evidence type="ECO:0000256" key="3">
    <source>
        <dbReference type="ARBA" id="ARBA00022729"/>
    </source>
</evidence>
<dbReference type="InterPro" id="IPR050245">
    <property type="entry name" value="PrsA_foldase"/>
</dbReference>
<comment type="caution">
    <text evidence="8">The sequence shown here is derived from an EMBL/GenBank/DDBJ whole genome shotgun (WGS) entry which is preliminary data.</text>
</comment>
<gene>
    <name evidence="8" type="ORF">FE784_29990</name>
</gene>
<dbReference type="PANTHER" id="PTHR47245">
    <property type="entry name" value="PEPTIDYLPROLYL ISOMERASE"/>
    <property type="match status" value="1"/>
</dbReference>
<evidence type="ECO:0000313" key="8">
    <source>
        <dbReference type="EMBL" id="TNJ62524.1"/>
    </source>
</evidence>
<feature type="domain" description="PpiC" evidence="7">
    <location>
        <begin position="173"/>
        <end position="269"/>
    </location>
</feature>
<dbReference type="GO" id="GO:0003755">
    <property type="term" value="F:peptidyl-prolyl cis-trans isomerase activity"/>
    <property type="evidence" value="ECO:0007669"/>
    <property type="project" value="UniProtKB-KW"/>
</dbReference>
<dbReference type="SUPFAM" id="SSF109998">
    <property type="entry name" value="Triger factor/SurA peptide-binding domain-like"/>
    <property type="match status" value="1"/>
</dbReference>
<dbReference type="InterPro" id="IPR046357">
    <property type="entry name" value="PPIase_dom_sf"/>
</dbReference>
<evidence type="ECO:0000256" key="4">
    <source>
        <dbReference type="ARBA" id="ARBA00023110"/>
    </source>
</evidence>
<evidence type="ECO:0000256" key="2">
    <source>
        <dbReference type="ARBA" id="ARBA00013194"/>
    </source>
</evidence>
<dbReference type="Gene3D" id="3.10.50.40">
    <property type="match status" value="1"/>
</dbReference>
<evidence type="ECO:0000313" key="9">
    <source>
        <dbReference type="Proteomes" id="UP000307943"/>
    </source>
</evidence>
<dbReference type="InterPro" id="IPR000297">
    <property type="entry name" value="PPIase_PpiC"/>
</dbReference>
<evidence type="ECO:0000256" key="1">
    <source>
        <dbReference type="ARBA" id="ARBA00000971"/>
    </source>
</evidence>
<dbReference type="SUPFAM" id="SSF54534">
    <property type="entry name" value="FKBP-like"/>
    <property type="match status" value="1"/>
</dbReference>
<dbReference type="Proteomes" id="UP000307943">
    <property type="component" value="Unassembled WGS sequence"/>
</dbReference>
<dbReference type="OrthoDB" id="2677468at2"/>
<keyword evidence="5 6" id="KW-0413">Isomerase</keyword>
<keyword evidence="3" id="KW-0732">Signal</keyword>